<dbReference type="InterPro" id="IPR050920">
    <property type="entry name" value="Nematode_rcpt-like_delta"/>
</dbReference>
<dbReference type="CTD" id="9824875"/>
<comment type="subcellular location">
    <subcellularLocation>
        <location evidence="1">Membrane</location>
        <topology evidence="1">Multi-pass membrane protein</topology>
    </subcellularLocation>
</comment>
<evidence type="ECO:0000256" key="6">
    <source>
        <dbReference type="SAM" id="Phobius"/>
    </source>
</evidence>
<name>A0A6A5G9I0_CAERE</name>
<dbReference type="EMBL" id="WUAV01000005">
    <property type="protein sequence ID" value="KAF1751274.1"/>
    <property type="molecule type" value="Genomic_DNA"/>
</dbReference>
<evidence type="ECO:0000256" key="5">
    <source>
        <dbReference type="ARBA" id="ARBA00023136"/>
    </source>
</evidence>
<evidence type="ECO:0000259" key="7">
    <source>
        <dbReference type="PROSITE" id="PS50262"/>
    </source>
</evidence>
<proteinExistence type="inferred from homology"/>
<accession>A0A6A5G9I0</accession>
<dbReference type="Gene3D" id="1.20.1070.10">
    <property type="entry name" value="Rhodopsin 7-helix transmembrane proteins"/>
    <property type="match status" value="1"/>
</dbReference>
<dbReference type="PANTHER" id="PTHR22945:SF41">
    <property type="entry name" value="G-PROTEIN COUPLED RECEPTORS FAMILY 1 PROFILE DOMAIN-CONTAINING PROTEIN"/>
    <property type="match status" value="1"/>
</dbReference>
<feature type="transmembrane region" description="Helical" evidence="6">
    <location>
        <begin position="14"/>
        <end position="35"/>
    </location>
</feature>
<feature type="transmembrane region" description="Helical" evidence="6">
    <location>
        <begin position="275"/>
        <end position="295"/>
    </location>
</feature>
<keyword evidence="4 6" id="KW-1133">Transmembrane helix</keyword>
<organism evidence="8 9">
    <name type="scientific">Caenorhabditis remanei</name>
    <name type="common">Caenorhabditis vulgaris</name>
    <dbReference type="NCBI Taxonomy" id="31234"/>
    <lineage>
        <taxon>Eukaryota</taxon>
        <taxon>Metazoa</taxon>
        <taxon>Ecdysozoa</taxon>
        <taxon>Nematoda</taxon>
        <taxon>Chromadorea</taxon>
        <taxon>Rhabditida</taxon>
        <taxon>Rhabditina</taxon>
        <taxon>Rhabditomorpha</taxon>
        <taxon>Rhabditoidea</taxon>
        <taxon>Rhabditidae</taxon>
        <taxon>Peloderinae</taxon>
        <taxon>Caenorhabditis</taxon>
    </lineage>
</organism>
<dbReference type="AlphaFoldDB" id="A0A6A5G9I0"/>
<feature type="transmembrane region" description="Helical" evidence="6">
    <location>
        <begin position="192"/>
        <end position="213"/>
    </location>
</feature>
<reference evidence="8 9" key="1">
    <citation type="submission" date="2019-12" db="EMBL/GenBank/DDBJ databases">
        <title>Chromosome-level assembly of the Caenorhabditis remanei genome.</title>
        <authorList>
            <person name="Teterina A.A."/>
            <person name="Willis J.H."/>
            <person name="Phillips P.C."/>
        </authorList>
    </citation>
    <scope>NUCLEOTIDE SEQUENCE [LARGE SCALE GENOMIC DNA]</scope>
    <source>
        <strain evidence="8 9">PX506</strain>
        <tissue evidence="8">Whole organism</tissue>
    </source>
</reference>
<dbReference type="PANTHER" id="PTHR22945">
    <property type="entry name" value="SERPENTINE RECEPTOR, CLASS D DELTA"/>
    <property type="match status" value="1"/>
</dbReference>
<dbReference type="PROSITE" id="PS50262">
    <property type="entry name" value="G_PROTEIN_RECEP_F1_2"/>
    <property type="match status" value="1"/>
</dbReference>
<keyword evidence="5 6" id="KW-0472">Membrane</keyword>
<evidence type="ECO:0000256" key="1">
    <source>
        <dbReference type="ARBA" id="ARBA00004141"/>
    </source>
</evidence>
<evidence type="ECO:0000313" key="9">
    <source>
        <dbReference type="Proteomes" id="UP000483820"/>
    </source>
</evidence>
<dbReference type="GO" id="GO:0016020">
    <property type="term" value="C:membrane"/>
    <property type="evidence" value="ECO:0007669"/>
    <property type="project" value="UniProtKB-SubCell"/>
</dbReference>
<dbReference type="SUPFAM" id="SSF81321">
    <property type="entry name" value="Family A G protein-coupled receptor-like"/>
    <property type="match status" value="1"/>
</dbReference>
<evidence type="ECO:0000256" key="2">
    <source>
        <dbReference type="ARBA" id="ARBA00009166"/>
    </source>
</evidence>
<dbReference type="RefSeq" id="XP_003112820.2">
    <property type="nucleotide sequence ID" value="XM_003112772.2"/>
</dbReference>
<evidence type="ECO:0000256" key="3">
    <source>
        <dbReference type="ARBA" id="ARBA00022692"/>
    </source>
</evidence>
<dbReference type="Proteomes" id="UP000483820">
    <property type="component" value="Chromosome V"/>
</dbReference>
<feature type="domain" description="G-protein coupled receptors family 1 profile" evidence="7">
    <location>
        <begin position="26"/>
        <end position="292"/>
    </location>
</feature>
<dbReference type="KEGG" id="crq:GCK72_017828"/>
<feature type="transmembrane region" description="Helical" evidence="6">
    <location>
        <begin position="239"/>
        <end position="263"/>
    </location>
</feature>
<dbReference type="Pfam" id="PF10317">
    <property type="entry name" value="7TM_GPCR_Srd"/>
    <property type="match status" value="1"/>
</dbReference>
<dbReference type="InterPro" id="IPR019421">
    <property type="entry name" value="7TM_GPCR_serpentine_rcpt_Srd"/>
</dbReference>
<evidence type="ECO:0000313" key="8">
    <source>
        <dbReference type="EMBL" id="KAF1751274.1"/>
    </source>
</evidence>
<comment type="similarity">
    <text evidence="2">Belongs to the nematode receptor-like protein srd family.</text>
</comment>
<dbReference type="InterPro" id="IPR017452">
    <property type="entry name" value="GPCR_Rhodpsn_7TM"/>
</dbReference>
<feature type="transmembrane region" description="Helical" evidence="6">
    <location>
        <begin position="87"/>
        <end position="113"/>
    </location>
</feature>
<keyword evidence="3 6" id="KW-0812">Transmembrane</keyword>
<protein>
    <recommendedName>
        <fullName evidence="7">G-protein coupled receptors family 1 profile domain-containing protein</fullName>
    </recommendedName>
</protein>
<evidence type="ECO:0000256" key="4">
    <source>
        <dbReference type="ARBA" id="ARBA00022989"/>
    </source>
</evidence>
<feature type="transmembrane region" description="Helical" evidence="6">
    <location>
        <begin position="133"/>
        <end position="152"/>
    </location>
</feature>
<sequence length="335" mass="38348">MVHDHNLAVFVQSWHIFFGVLGAILNGLLVLLALFKSPIAIRLYSKLIINFAVTDLLACLLDMFIEIRLLPSPNEATMTYILNGFCTYFGLTTCTIGLSLFIHTLTHSLWSLLISFGYRYVILFNASLKTKHVLITISLFYIPSLIQAATYWTNFVDRSTILPIAKRVYPEYDFETEPGLLTGITNLFSVSATYAILHMTLPITPVYITIFILRRSITKTLMKSHNIMSKETKAVHAQLLKALTFQAVIPVAAWTAVYVYIAMQFGLIRGVIFEYLIFSTVIFMPVISPVTYLIYVRPFRQFLLRTFCRKCAPSAVEDKNRTRFYTQYDYSTTRQ</sequence>
<feature type="transmembrane region" description="Helical" evidence="6">
    <location>
        <begin position="47"/>
        <end position="67"/>
    </location>
</feature>
<dbReference type="GeneID" id="9824875"/>
<gene>
    <name evidence="8" type="ORF">GCK72_017828</name>
</gene>
<comment type="caution">
    <text evidence="8">The sequence shown here is derived from an EMBL/GenBank/DDBJ whole genome shotgun (WGS) entry which is preliminary data.</text>
</comment>